<feature type="transmembrane region" description="Helical" evidence="2">
    <location>
        <begin position="230"/>
        <end position="248"/>
    </location>
</feature>
<feature type="region of interest" description="Disordered" evidence="1">
    <location>
        <begin position="399"/>
        <end position="447"/>
    </location>
</feature>
<proteinExistence type="predicted"/>
<feature type="compositionally biased region" description="Basic and acidic residues" evidence="1">
    <location>
        <begin position="435"/>
        <end position="446"/>
    </location>
</feature>
<dbReference type="EMBL" id="KV417508">
    <property type="protein sequence ID" value="KZP27591.1"/>
    <property type="molecule type" value="Genomic_DNA"/>
</dbReference>
<protein>
    <recommendedName>
        <fullName evidence="5">Retrotransposon gag domain-containing protein</fullName>
    </recommendedName>
</protein>
<evidence type="ECO:0000313" key="4">
    <source>
        <dbReference type="Proteomes" id="UP000076532"/>
    </source>
</evidence>
<name>A0A166QVB5_9AGAM</name>
<feature type="compositionally biased region" description="Basic and acidic residues" evidence="1">
    <location>
        <begin position="399"/>
        <end position="413"/>
    </location>
</feature>
<dbReference type="AlphaFoldDB" id="A0A166QVB5"/>
<dbReference type="STRING" id="436010.A0A166QVB5"/>
<keyword evidence="4" id="KW-1185">Reference proteome</keyword>
<reference evidence="3 4" key="1">
    <citation type="journal article" date="2016" name="Mol. Biol. Evol.">
        <title>Comparative Genomics of Early-Diverging Mushroom-Forming Fungi Provides Insights into the Origins of Lignocellulose Decay Capabilities.</title>
        <authorList>
            <person name="Nagy L.G."/>
            <person name="Riley R."/>
            <person name="Tritt A."/>
            <person name="Adam C."/>
            <person name="Daum C."/>
            <person name="Floudas D."/>
            <person name="Sun H."/>
            <person name="Yadav J.S."/>
            <person name="Pangilinan J."/>
            <person name="Larsson K.H."/>
            <person name="Matsuura K."/>
            <person name="Barry K."/>
            <person name="Labutti K."/>
            <person name="Kuo R."/>
            <person name="Ohm R.A."/>
            <person name="Bhattacharya S.S."/>
            <person name="Shirouzu T."/>
            <person name="Yoshinaga Y."/>
            <person name="Martin F.M."/>
            <person name="Grigoriev I.V."/>
            <person name="Hibbett D.S."/>
        </authorList>
    </citation>
    <scope>NUCLEOTIDE SEQUENCE [LARGE SCALE GENOMIC DNA]</scope>
    <source>
        <strain evidence="3 4">CBS 109695</strain>
    </source>
</reference>
<evidence type="ECO:0000313" key="3">
    <source>
        <dbReference type="EMBL" id="KZP27591.1"/>
    </source>
</evidence>
<evidence type="ECO:0000256" key="2">
    <source>
        <dbReference type="SAM" id="Phobius"/>
    </source>
</evidence>
<sequence>MGSADSPHQLIAVYNPESGVTPHSLLAWLAQCEDLFKIFGSRNVDKPLSIADQIRIMGHAIQEPRMQQWWLQGRDKFVTMAMDDWTETIKARWLPTSGVNDATRVCYRLKQGSRDFNSYATELSYHRNIVGDIIIPDITYKSLLLFGANSALMFDVLALPEFDVCATELTANKLESIMSARWNAIVSTGKHNSTGENLTPPWWLPTASILLILLWVITLWMLSSVTGAAGLIRVLLILAIFLFVLSWIKAAPSAPPNLLLCIGFWALVWATTLYILSALWTGGASGGGNSLGIRGGYGGPTAMEVPADTEAPAATEATEAPVATEATEVPVDTEARAATEVPVDMVARAAMGAQEGTAGTEAQRAGQVQEALEAMEAMGQVLARGVHLLRVDSLVPEEDPVRVGSEEEALRVDSEEDPLQVDEEEDPLQVDEEETPARVDEAETPARVDSLVPEEEPVLVTQEETAVWVEQAD</sequence>
<accession>A0A166QVB5</accession>
<dbReference type="Proteomes" id="UP000076532">
    <property type="component" value="Unassembled WGS sequence"/>
</dbReference>
<keyword evidence="2" id="KW-1133">Transmembrane helix</keyword>
<dbReference type="OrthoDB" id="2924010at2759"/>
<feature type="compositionally biased region" description="Acidic residues" evidence="1">
    <location>
        <begin position="414"/>
        <end position="434"/>
    </location>
</feature>
<feature type="transmembrane region" description="Helical" evidence="2">
    <location>
        <begin position="254"/>
        <end position="276"/>
    </location>
</feature>
<evidence type="ECO:0000256" key="1">
    <source>
        <dbReference type="SAM" id="MobiDB-lite"/>
    </source>
</evidence>
<feature type="transmembrane region" description="Helical" evidence="2">
    <location>
        <begin position="202"/>
        <end position="223"/>
    </location>
</feature>
<keyword evidence="2" id="KW-0812">Transmembrane</keyword>
<evidence type="ECO:0008006" key="5">
    <source>
        <dbReference type="Google" id="ProtNLM"/>
    </source>
</evidence>
<keyword evidence="2" id="KW-0472">Membrane</keyword>
<organism evidence="3 4">
    <name type="scientific">Athelia psychrophila</name>
    <dbReference type="NCBI Taxonomy" id="1759441"/>
    <lineage>
        <taxon>Eukaryota</taxon>
        <taxon>Fungi</taxon>
        <taxon>Dikarya</taxon>
        <taxon>Basidiomycota</taxon>
        <taxon>Agaricomycotina</taxon>
        <taxon>Agaricomycetes</taxon>
        <taxon>Agaricomycetidae</taxon>
        <taxon>Atheliales</taxon>
        <taxon>Atheliaceae</taxon>
        <taxon>Athelia</taxon>
    </lineage>
</organism>
<gene>
    <name evidence="3" type="ORF">FIBSPDRAFT_948511</name>
</gene>